<sequence>MLGTGSAFAKTYFNTNALIYADHNTLLLDCGITAPLSLHQLGKPLSEIDAVLISHIHADHIGGMEELAFRMKFVHGRRPVLYIPEPLAQPLWDSSLKGGLLQDECPSLDDYFDVRLIRPGAKTELLPGLAVEPIQTAHIPNKNSYSFLFNATFFYSADLIFNPELLRNLVEERGCETIFHDCQLKPPGIVHTTLDELLSLPLPVQERIWLMHYDDTKPQYEGKTGVMRFVEQHRRYRF</sequence>
<evidence type="ECO:0000256" key="1">
    <source>
        <dbReference type="ARBA" id="ARBA00034221"/>
    </source>
</evidence>
<dbReference type="SUPFAM" id="SSF56281">
    <property type="entry name" value="Metallo-hydrolase/oxidoreductase"/>
    <property type="match status" value="1"/>
</dbReference>
<dbReference type="SMART" id="SM00849">
    <property type="entry name" value="Lactamase_B"/>
    <property type="match status" value="1"/>
</dbReference>
<dbReference type="PANTHER" id="PTHR42663">
    <property type="entry name" value="HYDROLASE C777.06C-RELATED-RELATED"/>
    <property type="match status" value="1"/>
</dbReference>
<dbReference type="Gene3D" id="3.60.15.10">
    <property type="entry name" value="Ribonuclease Z/Hydroxyacylglutathione hydrolase-like"/>
    <property type="match status" value="1"/>
</dbReference>
<keyword evidence="6" id="KW-1185">Reference proteome</keyword>
<comment type="catalytic activity">
    <reaction evidence="1">
        <text>3',5'-cyclic CMP + H2O = CMP + H(+)</text>
        <dbReference type="Rhea" id="RHEA:72675"/>
        <dbReference type="ChEBI" id="CHEBI:15377"/>
        <dbReference type="ChEBI" id="CHEBI:15378"/>
        <dbReference type="ChEBI" id="CHEBI:58003"/>
        <dbReference type="ChEBI" id="CHEBI:60377"/>
    </reaction>
    <physiologicalReaction direction="left-to-right" evidence="1">
        <dbReference type="Rhea" id="RHEA:72676"/>
    </physiologicalReaction>
</comment>
<comment type="function">
    <text evidence="2">Counteracts the endogenous Pycsar antiviral defense system. Phosphodiesterase that enables metal-dependent hydrolysis of host cyclic nucleotide Pycsar defense signals such as cCMP and cUMP.</text>
</comment>
<protein>
    <submittedName>
        <fullName evidence="5">Ribonuclease Z</fullName>
    </submittedName>
</protein>
<dbReference type="KEGG" id="plyc:GXP70_10960"/>
<dbReference type="InterPro" id="IPR001279">
    <property type="entry name" value="Metallo-B-lactamas"/>
</dbReference>
<dbReference type="PANTHER" id="PTHR42663:SF6">
    <property type="entry name" value="HYDROLASE C777.06C-RELATED"/>
    <property type="match status" value="1"/>
</dbReference>
<evidence type="ECO:0000259" key="4">
    <source>
        <dbReference type="SMART" id="SM00849"/>
    </source>
</evidence>
<reference evidence="5 6" key="1">
    <citation type="submission" date="2020-01" db="EMBL/GenBank/DDBJ databases">
        <title>Paenibacillus sp. nov., isolated from tomato rhizosphere.</title>
        <authorList>
            <person name="Weon H.-Y."/>
            <person name="Lee S.A."/>
        </authorList>
    </citation>
    <scope>NUCLEOTIDE SEQUENCE [LARGE SCALE GENOMIC DNA]</scope>
    <source>
        <strain evidence="5 6">12200R-189</strain>
    </source>
</reference>
<name>A0A6C0G7Z5_9BACL</name>
<evidence type="ECO:0000256" key="3">
    <source>
        <dbReference type="ARBA" id="ARBA00048505"/>
    </source>
</evidence>
<dbReference type="GO" id="GO:0046872">
    <property type="term" value="F:metal ion binding"/>
    <property type="evidence" value="ECO:0007669"/>
    <property type="project" value="UniProtKB-KW"/>
</dbReference>
<evidence type="ECO:0000313" key="6">
    <source>
        <dbReference type="Proteomes" id="UP000476064"/>
    </source>
</evidence>
<organism evidence="5 6">
    <name type="scientific">Paenibacillus lycopersici</name>
    <dbReference type="NCBI Taxonomy" id="2704462"/>
    <lineage>
        <taxon>Bacteria</taxon>
        <taxon>Bacillati</taxon>
        <taxon>Bacillota</taxon>
        <taxon>Bacilli</taxon>
        <taxon>Bacillales</taxon>
        <taxon>Paenibacillaceae</taxon>
        <taxon>Paenibacillus</taxon>
    </lineage>
</organism>
<dbReference type="AlphaFoldDB" id="A0A6C0G7Z5"/>
<dbReference type="GO" id="GO:0016787">
    <property type="term" value="F:hydrolase activity"/>
    <property type="evidence" value="ECO:0007669"/>
    <property type="project" value="UniProtKB-KW"/>
</dbReference>
<evidence type="ECO:0000313" key="5">
    <source>
        <dbReference type="EMBL" id="QHT63867.1"/>
    </source>
</evidence>
<dbReference type="Proteomes" id="UP000476064">
    <property type="component" value="Chromosome"/>
</dbReference>
<accession>A0A6C0G7Z5</accession>
<evidence type="ECO:0000256" key="2">
    <source>
        <dbReference type="ARBA" id="ARBA00034301"/>
    </source>
</evidence>
<dbReference type="Pfam" id="PF23023">
    <property type="entry name" value="Anti-Pycsar_Apyc1"/>
    <property type="match status" value="1"/>
</dbReference>
<dbReference type="EMBL" id="CP048209">
    <property type="protein sequence ID" value="QHT63867.1"/>
    <property type="molecule type" value="Genomic_DNA"/>
</dbReference>
<proteinExistence type="predicted"/>
<gene>
    <name evidence="5" type="ORF">GXP70_10960</name>
</gene>
<dbReference type="InterPro" id="IPR036866">
    <property type="entry name" value="RibonucZ/Hydroxyglut_hydro"/>
</dbReference>
<comment type="catalytic activity">
    <reaction evidence="3">
        <text>3',5'-cyclic UMP + H2O = UMP + H(+)</text>
        <dbReference type="Rhea" id="RHEA:70575"/>
        <dbReference type="ChEBI" id="CHEBI:15377"/>
        <dbReference type="ChEBI" id="CHEBI:15378"/>
        <dbReference type="ChEBI" id="CHEBI:57865"/>
        <dbReference type="ChEBI" id="CHEBI:184387"/>
    </reaction>
    <physiologicalReaction direction="left-to-right" evidence="3">
        <dbReference type="Rhea" id="RHEA:70576"/>
    </physiologicalReaction>
</comment>
<feature type="domain" description="Metallo-beta-lactamase" evidence="4">
    <location>
        <begin position="14"/>
        <end position="212"/>
    </location>
</feature>